<proteinExistence type="predicted"/>
<keyword evidence="2" id="KW-1185">Reference proteome</keyword>
<organism evidence="1 2">
    <name type="scientific">Flagellimonas sediminis</name>
    <dbReference type="NCBI Taxonomy" id="2696468"/>
    <lineage>
        <taxon>Bacteria</taxon>
        <taxon>Pseudomonadati</taxon>
        <taxon>Bacteroidota</taxon>
        <taxon>Flavobacteriia</taxon>
        <taxon>Flavobacteriales</taxon>
        <taxon>Flavobacteriaceae</taxon>
        <taxon>Flagellimonas</taxon>
    </lineage>
</organism>
<name>A0A6I5KZK7_9FLAO</name>
<evidence type="ECO:0000313" key="2">
    <source>
        <dbReference type="Proteomes" id="UP000468707"/>
    </source>
</evidence>
<sequence length="105" mass="12438">MEAERIKELLNGHEPIAIVRYFEWAIFSRNQVNAKYLLLRMDNTKSDILEMDIPEGMVTMLRSRLDDFELVLHGKNGTIWERSSFRERVRELVPITKIADLIDLY</sequence>
<evidence type="ECO:0000313" key="1">
    <source>
        <dbReference type="EMBL" id="NDV45385.1"/>
    </source>
</evidence>
<dbReference type="EMBL" id="JAAAMI010000018">
    <property type="protein sequence ID" value="NDV45385.1"/>
    <property type="molecule type" value="Genomic_DNA"/>
</dbReference>
<gene>
    <name evidence="1" type="ORF">GTK07_18845</name>
</gene>
<dbReference type="Proteomes" id="UP000468707">
    <property type="component" value="Unassembled WGS sequence"/>
</dbReference>
<dbReference type="RefSeq" id="WP_127138077.1">
    <property type="nucleotide sequence ID" value="NZ_JAAAMI010000018.1"/>
</dbReference>
<protein>
    <submittedName>
        <fullName evidence="1">Uncharacterized protein</fullName>
    </submittedName>
</protein>
<accession>A0A6I5KZK7</accession>
<reference evidence="1 2" key="1">
    <citation type="submission" date="2020-01" db="EMBL/GenBank/DDBJ databases">
        <title>Muricauda sediminis sp.nov. 40Bstr401.</title>
        <authorList>
            <person name="Xue Z."/>
            <person name="Zhu S."/>
            <person name="Ren N."/>
            <person name="Chen T."/>
            <person name="Chen X."/>
            <person name="Chen J."/>
            <person name="Yang J."/>
        </authorList>
    </citation>
    <scope>NUCLEOTIDE SEQUENCE [LARGE SCALE GENOMIC DNA]</scope>
    <source>
        <strain evidence="1 2">40Bstr401</strain>
    </source>
</reference>
<dbReference type="AlphaFoldDB" id="A0A6I5KZK7"/>
<comment type="caution">
    <text evidence="1">The sequence shown here is derived from an EMBL/GenBank/DDBJ whole genome shotgun (WGS) entry which is preliminary data.</text>
</comment>